<evidence type="ECO:0000313" key="3">
    <source>
        <dbReference type="EMBL" id="RVU34815.1"/>
    </source>
</evidence>
<feature type="domain" description="HTH cro/C1-type" evidence="2">
    <location>
        <begin position="15"/>
        <end position="69"/>
    </location>
</feature>
<dbReference type="InterPro" id="IPR010982">
    <property type="entry name" value="Lambda_DNA-bd_dom_sf"/>
</dbReference>
<dbReference type="AlphaFoldDB" id="A0A3S2Z5V8"/>
<reference evidence="4" key="1">
    <citation type="submission" date="2019-01" db="EMBL/GenBank/DDBJ databases">
        <title>Gri0909 isolated from a small marine red alga.</title>
        <authorList>
            <person name="Kim J."/>
            <person name="Jeong S.E."/>
            <person name="Jeon C.O."/>
        </authorList>
    </citation>
    <scope>NUCLEOTIDE SEQUENCE [LARGE SCALE GENOMIC DNA]</scope>
    <source>
        <strain evidence="4">Gri0909</strain>
    </source>
</reference>
<sequence>MNQQNDIMSQLAPRLKDARKSKGLSLDQVAKLSGVSRSMLSQIERGESSPTVATLWNLTRALQVDFAGLLDSSAGSESPIAEVMRSDRTPTIDSQGDGCRIRILSPPDQAGRHEVYDIAFKKGGALISDPHRPGCREHLTVLDGAVCAESDGVPVDLAAGDTARYAADRSHAIRAKTGAARVLLIVENS</sequence>
<evidence type="ECO:0000256" key="1">
    <source>
        <dbReference type="ARBA" id="ARBA00023125"/>
    </source>
</evidence>
<gene>
    <name evidence="3" type="ORF">EOI86_18395</name>
</gene>
<dbReference type="Pfam" id="PF01381">
    <property type="entry name" value="HTH_3"/>
    <property type="match status" value="1"/>
</dbReference>
<evidence type="ECO:0000313" key="4">
    <source>
        <dbReference type="Proteomes" id="UP000287447"/>
    </source>
</evidence>
<dbReference type="RefSeq" id="WP_127766997.1">
    <property type="nucleotide sequence ID" value="NZ_SADE01000003.1"/>
</dbReference>
<keyword evidence="4" id="KW-1185">Reference proteome</keyword>
<protein>
    <submittedName>
        <fullName evidence="3">XRE family transcriptional regulator</fullName>
    </submittedName>
</protein>
<dbReference type="CDD" id="cd00093">
    <property type="entry name" value="HTH_XRE"/>
    <property type="match status" value="1"/>
</dbReference>
<dbReference type="PANTHER" id="PTHR46797:SF1">
    <property type="entry name" value="METHYLPHOSPHONATE SYNTHASE"/>
    <property type="match status" value="1"/>
</dbReference>
<dbReference type="Proteomes" id="UP000287447">
    <property type="component" value="Unassembled WGS sequence"/>
</dbReference>
<name>A0A3S2Z5V8_9PROT</name>
<proteinExistence type="predicted"/>
<dbReference type="SUPFAM" id="SSF47413">
    <property type="entry name" value="lambda repressor-like DNA-binding domains"/>
    <property type="match status" value="1"/>
</dbReference>
<dbReference type="SUPFAM" id="SSF51182">
    <property type="entry name" value="RmlC-like cupins"/>
    <property type="match status" value="1"/>
</dbReference>
<dbReference type="CDD" id="cd02209">
    <property type="entry name" value="cupin_XRE_C"/>
    <property type="match status" value="1"/>
</dbReference>
<dbReference type="Gene3D" id="2.60.120.10">
    <property type="entry name" value="Jelly Rolls"/>
    <property type="match status" value="1"/>
</dbReference>
<accession>A0A3S2Z5V8</accession>
<dbReference type="GO" id="GO:0003677">
    <property type="term" value="F:DNA binding"/>
    <property type="evidence" value="ECO:0007669"/>
    <property type="project" value="UniProtKB-KW"/>
</dbReference>
<dbReference type="PANTHER" id="PTHR46797">
    <property type="entry name" value="HTH-TYPE TRANSCRIPTIONAL REGULATOR"/>
    <property type="match status" value="1"/>
</dbReference>
<dbReference type="PROSITE" id="PS50943">
    <property type="entry name" value="HTH_CROC1"/>
    <property type="match status" value="1"/>
</dbReference>
<dbReference type="SMART" id="SM00530">
    <property type="entry name" value="HTH_XRE"/>
    <property type="match status" value="1"/>
</dbReference>
<dbReference type="EMBL" id="SADE01000003">
    <property type="protein sequence ID" value="RVU34815.1"/>
    <property type="molecule type" value="Genomic_DNA"/>
</dbReference>
<keyword evidence="1" id="KW-0238">DNA-binding</keyword>
<organism evidence="3 4">
    <name type="scientific">Hwanghaeella grinnelliae</name>
    <dbReference type="NCBI Taxonomy" id="2500179"/>
    <lineage>
        <taxon>Bacteria</taxon>
        <taxon>Pseudomonadati</taxon>
        <taxon>Pseudomonadota</taxon>
        <taxon>Alphaproteobacteria</taxon>
        <taxon>Rhodospirillales</taxon>
        <taxon>Rhodospirillaceae</taxon>
        <taxon>Hwanghaeella</taxon>
    </lineage>
</organism>
<comment type="caution">
    <text evidence="3">The sequence shown here is derived from an EMBL/GenBank/DDBJ whole genome shotgun (WGS) entry which is preliminary data.</text>
</comment>
<dbReference type="InterPro" id="IPR001387">
    <property type="entry name" value="Cro/C1-type_HTH"/>
</dbReference>
<dbReference type="GO" id="GO:0003700">
    <property type="term" value="F:DNA-binding transcription factor activity"/>
    <property type="evidence" value="ECO:0007669"/>
    <property type="project" value="TreeGrafter"/>
</dbReference>
<dbReference type="InterPro" id="IPR050807">
    <property type="entry name" value="TransReg_Diox_bact_type"/>
</dbReference>
<dbReference type="Gene3D" id="1.10.260.40">
    <property type="entry name" value="lambda repressor-like DNA-binding domains"/>
    <property type="match status" value="1"/>
</dbReference>
<dbReference type="InterPro" id="IPR011051">
    <property type="entry name" value="RmlC_Cupin_sf"/>
</dbReference>
<dbReference type="OrthoDB" id="189170at2"/>
<evidence type="ECO:0000259" key="2">
    <source>
        <dbReference type="PROSITE" id="PS50943"/>
    </source>
</evidence>
<dbReference type="GO" id="GO:0005829">
    <property type="term" value="C:cytosol"/>
    <property type="evidence" value="ECO:0007669"/>
    <property type="project" value="TreeGrafter"/>
</dbReference>
<dbReference type="InterPro" id="IPR014710">
    <property type="entry name" value="RmlC-like_jellyroll"/>
</dbReference>